<keyword evidence="1" id="KW-1133">Transmembrane helix</keyword>
<keyword evidence="1" id="KW-0812">Transmembrane</keyword>
<dbReference type="AlphaFoldDB" id="A0A1E3V209"/>
<gene>
    <name evidence="2" type="ORF">QM089_11220</name>
</gene>
<feature type="transmembrane region" description="Helical" evidence="1">
    <location>
        <begin position="50"/>
        <end position="69"/>
    </location>
</feature>
<protein>
    <submittedName>
        <fullName evidence="2">Uncharacterized protein</fullName>
    </submittedName>
</protein>
<sequence length="145" mass="16392">MQSETIYRISIIILCFASFFLNYMTGGWEYHSDIVNAMEWHGFNSQIPHWLKLSIIGPLQVAALIMLSFNLIARNIFAILSLISLSISLFEGVAAYSAFEIFIVQIFYFSNGVILTLSFTTLSDKFRSPFIDKASQSSLSPENKT</sequence>
<evidence type="ECO:0000313" key="2">
    <source>
        <dbReference type="EMBL" id="MDV5390814.1"/>
    </source>
</evidence>
<organism evidence="2 3">
    <name type="scientific">Shewanella xiamenensis</name>
    <dbReference type="NCBI Taxonomy" id="332186"/>
    <lineage>
        <taxon>Bacteria</taxon>
        <taxon>Pseudomonadati</taxon>
        <taxon>Pseudomonadota</taxon>
        <taxon>Gammaproteobacteria</taxon>
        <taxon>Alteromonadales</taxon>
        <taxon>Shewanellaceae</taxon>
        <taxon>Shewanella</taxon>
    </lineage>
</organism>
<feature type="transmembrane region" description="Helical" evidence="1">
    <location>
        <begin position="102"/>
        <end position="122"/>
    </location>
</feature>
<evidence type="ECO:0000313" key="3">
    <source>
        <dbReference type="Proteomes" id="UP001187859"/>
    </source>
</evidence>
<name>A0A1E3V209_9GAMM</name>
<reference evidence="2" key="1">
    <citation type="submission" date="2023-05" db="EMBL/GenBank/DDBJ databases">
        <title>Colonisation of extended spectrum b-lactamase- and carbapenemase-producing bacteria on hospital surfaces from low- and middle-income countries.</title>
        <authorList>
            <person name="Nieto-Rosado M."/>
            <person name="Sands K."/>
            <person name="Iregbu K."/>
            <person name="Zahra R."/>
            <person name="Mazarati J.B."/>
            <person name="Mehtar S."/>
            <person name="Barnards-Group B."/>
            <person name="Walsh T.R."/>
        </authorList>
    </citation>
    <scope>NUCLEOTIDE SEQUENCE</scope>
    <source>
        <strain evidence="2">PP-E493</strain>
    </source>
</reference>
<dbReference type="RefSeq" id="WP_037431528.1">
    <property type="nucleotide sequence ID" value="NZ_AP026732.1"/>
</dbReference>
<dbReference type="Proteomes" id="UP001187859">
    <property type="component" value="Unassembled WGS sequence"/>
</dbReference>
<accession>A0A1E3V209</accession>
<proteinExistence type="predicted"/>
<feature type="transmembrane region" description="Helical" evidence="1">
    <location>
        <begin position="76"/>
        <end position="96"/>
    </location>
</feature>
<evidence type="ECO:0000256" key="1">
    <source>
        <dbReference type="SAM" id="Phobius"/>
    </source>
</evidence>
<feature type="transmembrane region" description="Helical" evidence="1">
    <location>
        <begin position="7"/>
        <end position="30"/>
    </location>
</feature>
<keyword evidence="1" id="KW-0472">Membrane</keyword>
<dbReference type="OrthoDB" id="6401456at2"/>
<comment type="caution">
    <text evidence="2">The sequence shown here is derived from an EMBL/GenBank/DDBJ whole genome shotgun (WGS) entry which is preliminary data.</text>
</comment>
<dbReference type="EMBL" id="JASGOQ010000001">
    <property type="protein sequence ID" value="MDV5390814.1"/>
    <property type="molecule type" value="Genomic_DNA"/>
</dbReference>